<accession>G9XR62</accession>
<evidence type="ECO:0000313" key="2">
    <source>
        <dbReference type="Proteomes" id="UP000004416"/>
    </source>
</evidence>
<organism evidence="1 2">
    <name type="scientific">Desulfitobacterium hafniense DP7</name>
    <dbReference type="NCBI Taxonomy" id="537010"/>
    <lineage>
        <taxon>Bacteria</taxon>
        <taxon>Bacillati</taxon>
        <taxon>Bacillota</taxon>
        <taxon>Clostridia</taxon>
        <taxon>Eubacteriales</taxon>
        <taxon>Desulfitobacteriaceae</taxon>
        <taxon>Desulfitobacterium</taxon>
    </lineage>
</organism>
<dbReference type="EMBL" id="AFZX01000091">
    <property type="protein sequence ID" value="EHL05919.1"/>
    <property type="molecule type" value="Genomic_DNA"/>
</dbReference>
<comment type="caution">
    <text evidence="1">The sequence shown here is derived from an EMBL/GenBank/DDBJ whole genome shotgun (WGS) entry which is preliminary data.</text>
</comment>
<gene>
    <name evidence="1" type="ORF">HMPREF0322_03460</name>
</gene>
<sequence>MLTSSHPCKPNWFNSFWKAFWSTLPPNIPFASVNNVLYSKLSIVSSPYAFNNKIFRTKISIIPSAYCSIIGKKAIMMLCNISKRI</sequence>
<protein>
    <submittedName>
        <fullName evidence="1">Uncharacterized protein</fullName>
    </submittedName>
</protein>
<evidence type="ECO:0000313" key="1">
    <source>
        <dbReference type="EMBL" id="EHL05919.1"/>
    </source>
</evidence>
<dbReference type="HOGENOM" id="CLU_2507228_0_0_9"/>
<name>G9XR62_DESHA</name>
<reference evidence="1 2" key="1">
    <citation type="submission" date="2011-08" db="EMBL/GenBank/DDBJ databases">
        <authorList>
            <person name="Weinstock G."/>
            <person name="Sodergren E."/>
            <person name="Clifton S."/>
            <person name="Fulton L."/>
            <person name="Fulton B."/>
            <person name="Courtney L."/>
            <person name="Fronick C."/>
            <person name="Harrison M."/>
            <person name="Strong C."/>
            <person name="Farmer C."/>
            <person name="Delahaunty K."/>
            <person name="Markovic C."/>
            <person name="Hall O."/>
            <person name="Minx P."/>
            <person name="Tomlinson C."/>
            <person name="Mitreva M."/>
            <person name="Hou S."/>
            <person name="Chen J."/>
            <person name="Wollam A."/>
            <person name="Pepin K.H."/>
            <person name="Johnson M."/>
            <person name="Bhonagiri V."/>
            <person name="Zhang X."/>
            <person name="Suruliraj S."/>
            <person name="Warren W."/>
            <person name="Chinwalla A."/>
            <person name="Mardis E.R."/>
            <person name="Wilson R.K."/>
        </authorList>
    </citation>
    <scope>NUCLEOTIDE SEQUENCE [LARGE SCALE GENOMIC DNA]</scope>
    <source>
        <strain evidence="1 2">DP7</strain>
    </source>
</reference>
<dbReference type="Proteomes" id="UP000004416">
    <property type="component" value="Unassembled WGS sequence"/>
</dbReference>
<proteinExistence type="predicted"/>
<dbReference type="AlphaFoldDB" id="G9XR62"/>